<organism evidence="7 8">
    <name type="scientific">Dentipellis fragilis</name>
    <dbReference type="NCBI Taxonomy" id="205917"/>
    <lineage>
        <taxon>Eukaryota</taxon>
        <taxon>Fungi</taxon>
        <taxon>Dikarya</taxon>
        <taxon>Basidiomycota</taxon>
        <taxon>Agaricomycotina</taxon>
        <taxon>Agaricomycetes</taxon>
        <taxon>Russulales</taxon>
        <taxon>Hericiaceae</taxon>
        <taxon>Dentipellis</taxon>
    </lineage>
</organism>
<dbReference type="PANTHER" id="PTHR10924:SF6">
    <property type="entry name" value="SOLUTE CARRIER FAMILY 49 MEMBER A3"/>
    <property type="match status" value="1"/>
</dbReference>
<dbReference type="Pfam" id="PF07690">
    <property type="entry name" value="MFS_1"/>
    <property type="match status" value="1"/>
</dbReference>
<keyword evidence="4 6" id="KW-0472">Membrane</keyword>
<dbReference type="EMBL" id="SEOQ01000404">
    <property type="protein sequence ID" value="TFY63670.1"/>
    <property type="molecule type" value="Genomic_DNA"/>
</dbReference>
<evidence type="ECO:0000256" key="3">
    <source>
        <dbReference type="ARBA" id="ARBA00022989"/>
    </source>
</evidence>
<gene>
    <name evidence="7" type="ORF">EVG20_g6220</name>
</gene>
<feature type="transmembrane region" description="Helical" evidence="6">
    <location>
        <begin position="480"/>
        <end position="498"/>
    </location>
</feature>
<dbReference type="GO" id="GO:0016020">
    <property type="term" value="C:membrane"/>
    <property type="evidence" value="ECO:0007669"/>
    <property type="project" value="UniProtKB-SubCell"/>
</dbReference>
<dbReference type="InterPro" id="IPR011701">
    <property type="entry name" value="MFS"/>
</dbReference>
<feature type="transmembrane region" description="Helical" evidence="6">
    <location>
        <begin position="253"/>
        <end position="272"/>
    </location>
</feature>
<dbReference type="SUPFAM" id="SSF103473">
    <property type="entry name" value="MFS general substrate transporter"/>
    <property type="match status" value="1"/>
</dbReference>
<evidence type="ECO:0000256" key="6">
    <source>
        <dbReference type="SAM" id="Phobius"/>
    </source>
</evidence>
<keyword evidence="2 6" id="KW-0812">Transmembrane</keyword>
<evidence type="ECO:0000256" key="2">
    <source>
        <dbReference type="ARBA" id="ARBA00022692"/>
    </source>
</evidence>
<feature type="transmembrane region" description="Helical" evidence="6">
    <location>
        <begin position="409"/>
        <end position="430"/>
    </location>
</feature>
<evidence type="ECO:0000313" key="7">
    <source>
        <dbReference type="EMBL" id="TFY63670.1"/>
    </source>
</evidence>
<dbReference type="GO" id="GO:0022857">
    <property type="term" value="F:transmembrane transporter activity"/>
    <property type="evidence" value="ECO:0007669"/>
    <property type="project" value="InterPro"/>
</dbReference>
<proteinExistence type="predicted"/>
<feature type="transmembrane region" description="Helical" evidence="6">
    <location>
        <begin position="159"/>
        <end position="175"/>
    </location>
</feature>
<feature type="transmembrane region" description="Helical" evidence="6">
    <location>
        <begin position="442"/>
        <end position="460"/>
    </location>
</feature>
<keyword evidence="3 6" id="KW-1133">Transmembrane helix</keyword>
<dbReference type="Proteomes" id="UP000298327">
    <property type="component" value="Unassembled WGS sequence"/>
</dbReference>
<dbReference type="Gene3D" id="1.20.1250.20">
    <property type="entry name" value="MFS general substrate transporter like domains"/>
    <property type="match status" value="1"/>
</dbReference>
<reference evidence="7 8" key="1">
    <citation type="submission" date="2019-02" db="EMBL/GenBank/DDBJ databases">
        <title>Genome sequencing of the rare red list fungi Dentipellis fragilis.</title>
        <authorList>
            <person name="Buettner E."/>
            <person name="Kellner H."/>
        </authorList>
    </citation>
    <scope>NUCLEOTIDE SEQUENCE [LARGE SCALE GENOMIC DNA]</scope>
    <source>
        <strain evidence="7 8">DSM 105465</strain>
    </source>
</reference>
<feature type="transmembrane region" description="Helical" evidence="6">
    <location>
        <begin position="225"/>
        <end position="247"/>
    </location>
</feature>
<dbReference type="AlphaFoldDB" id="A0A4Y9YP96"/>
<feature type="transmembrane region" description="Helical" evidence="6">
    <location>
        <begin position="353"/>
        <end position="373"/>
    </location>
</feature>
<feature type="transmembrane region" description="Helical" evidence="6">
    <location>
        <begin position="187"/>
        <end position="205"/>
    </location>
</feature>
<comment type="caution">
    <text evidence="7">The sequence shown here is derived from an EMBL/GenBank/DDBJ whole genome shotgun (WGS) entry which is preliminary data.</text>
</comment>
<dbReference type="PANTHER" id="PTHR10924">
    <property type="entry name" value="MAJOR FACILITATOR SUPERFAMILY PROTEIN-RELATED"/>
    <property type="match status" value="1"/>
</dbReference>
<dbReference type="InterPro" id="IPR036259">
    <property type="entry name" value="MFS_trans_sf"/>
</dbReference>
<evidence type="ECO:0000256" key="4">
    <source>
        <dbReference type="ARBA" id="ARBA00023136"/>
    </source>
</evidence>
<name>A0A4Y9YP96_9AGAM</name>
<dbReference type="InterPro" id="IPR049680">
    <property type="entry name" value="FLVCR1-2_SLC49-like"/>
</dbReference>
<feature type="region of interest" description="Disordered" evidence="5">
    <location>
        <begin position="509"/>
        <end position="529"/>
    </location>
</feature>
<feature type="transmembrane region" description="Helical" evidence="6">
    <location>
        <begin position="129"/>
        <end position="147"/>
    </location>
</feature>
<feature type="transmembrane region" description="Helical" evidence="6">
    <location>
        <begin position="88"/>
        <end position="106"/>
    </location>
</feature>
<protein>
    <recommendedName>
        <fullName evidence="9">Major facilitator superfamily (MFS) profile domain-containing protein</fullName>
    </recommendedName>
</protein>
<dbReference type="OrthoDB" id="422206at2759"/>
<evidence type="ECO:0008006" key="9">
    <source>
        <dbReference type="Google" id="ProtNLM"/>
    </source>
</evidence>
<accession>A0A4Y9YP96</accession>
<sequence>MCDFSRIRLACPALPPCPLVFTTPGAPFLQSLILVREVHPDKAIIGMSTDASQEKKGSRESIEVAQVVSDDAYPSGGSGPYRLYKQRWLGCFALFLLEVVAILVRARKSSAHRFAWLVVRDFGFTLDEINWLGNVIACMYLPSAFFIPMICSRWGIRRCCEIGCIMMIISAWIRYAGTPRSLPVHGAYALIILGQMFVGTAQPIFQVLAPRYSEVWFDLKGRTTATMLISIANPIGGAIGQLVSPIFNDTRKSILVLGIVTTAVTPIVFLVAEAPPTPPTYSGSQKSPSIISLLKAWAGRDCPPEAFMTRRERFDFTILVYVFSVLLAAINTFSILSSQWLSPVGYSDSTNGFIGATLLLSGIVAALATAPIFDRVFTRHLGLTVRILCPIIGASWLSLIWAVRPGDAGGLFGIMAVIGASSISLLPVALELGCELTRNADGSSAVMWFFGNLFCIIYLTSQGALRAPSTANPPLNMHRAIIFNGAWVFASCGLIFFFNGKQARRERDEKMNQVNELPLATSPTTDSQA</sequence>
<feature type="transmembrane region" description="Helical" evidence="6">
    <location>
        <begin position="385"/>
        <end position="403"/>
    </location>
</feature>
<feature type="transmembrane region" description="Helical" evidence="6">
    <location>
        <begin position="318"/>
        <end position="341"/>
    </location>
</feature>
<evidence type="ECO:0000256" key="5">
    <source>
        <dbReference type="SAM" id="MobiDB-lite"/>
    </source>
</evidence>
<keyword evidence="8" id="KW-1185">Reference proteome</keyword>
<evidence type="ECO:0000313" key="8">
    <source>
        <dbReference type="Proteomes" id="UP000298327"/>
    </source>
</evidence>
<evidence type="ECO:0000256" key="1">
    <source>
        <dbReference type="ARBA" id="ARBA00004141"/>
    </source>
</evidence>
<comment type="subcellular location">
    <subcellularLocation>
        <location evidence="1">Membrane</location>
        <topology evidence="1">Multi-pass membrane protein</topology>
    </subcellularLocation>
</comment>